<comment type="caution">
    <text evidence="2">The sequence shown here is derived from an EMBL/GenBank/DDBJ whole genome shotgun (WGS) entry which is preliminary data.</text>
</comment>
<dbReference type="Proteomes" id="UP001589813">
    <property type="component" value="Unassembled WGS sequence"/>
</dbReference>
<organism evidence="2 3">
    <name type="scientific">Rheinheimera tilapiae</name>
    <dbReference type="NCBI Taxonomy" id="875043"/>
    <lineage>
        <taxon>Bacteria</taxon>
        <taxon>Pseudomonadati</taxon>
        <taxon>Pseudomonadota</taxon>
        <taxon>Gammaproteobacteria</taxon>
        <taxon>Chromatiales</taxon>
        <taxon>Chromatiaceae</taxon>
        <taxon>Rheinheimera</taxon>
    </lineage>
</organism>
<evidence type="ECO:0000256" key="1">
    <source>
        <dbReference type="SAM" id="MobiDB-lite"/>
    </source>
</evidence>
<evidence type="ECO:0000313" key="3">
    <source>
        <dbReference type="Proteomes" id="UP001589813"/>
    </source>
</evidence>
<dbReference type="Pfam" id="PF03889">
    <property type="entry name" value="ArfA"/>
    <property type="match status" value="1"/>
</dbReference>
<evidence type="ECO:0000313" key="2">
    <source>
        <dbReference type="EMBL" id="MFC0049690.1"/>
    </source>
</evidence>
<gene>
    <name evidence="2" type="ORF">ACFFJP_15435</name>
</gene>
<dbReference type="RefSeq" id="WP_377246028.1">
    <property type="nucleotide sequence ID" value="NZ_JBHLXP010000004.1"/>
</dbReference>
<sequence length="66" mass="7613">MKKPLPHDHQRGEIQDNMLKAMVTSPLFRTRVVKAKKGKGSYNRHDKKGRQSQDSAPFSCLLFCRN</sequence>
<proteinExistence type="predicted"/>
<reference evidence="2 3" key="1">
    <citation type="submission" date="2024-09" db="EMBL/GenBank/DDBJ databases">
        <authorList>
            <person name="Sun Q."/>
            <person name="Mori K."/>
        </authorList>
    </citation>
    <scope>NUCLEOTIDE SEQUENCE [LARGE SCALE GENOMIC DNA]</scope>
    <source>
        <strain evidence="2 3">KCTC 23315</strain>
    </source>
</reference>
<dbReference type="EMBL" id="JBHLXP010000004">
    <property type="protein sequence ID" value="MFC0049690.1"/>
    <property type="molecule type" value="Genomic_DNA"/>
</dbReference>
<keyword evidence="3" id="KW-1185">Reference proteome</keyword>
<feature type="region of interest" description="Disordered" evidence="1">
    <location>
        <begin position="34"/>
        <end position="55"/>
    </location>
</feature>
<accession>A0ABV6BJL4</accession>
<protein>
    <submittedName>
        <fullName evidence="2">Ribosome alternative rescue factor ArfA</fullName>
    </submittedName>
</protein>
<dbReference type="InterPro" id="IPR005589">
    <property type="entry name" value="ArfA"/>
</dbReference>
<name>A0ABV6BJL4_9GAMM</name>